<dbReference type="InterPro" id="IPR000639">
    <property type="entry name" value="Epox_hydrolase-like"/>
</dbReference>
<feature type="domain" description="AB hydrolase-1" evidence="4">
    <location>
        <begin position="57"/>
        <end position="186"/>
    </location>
</feature>
<evidence type="ECO:0000259" key="4">
    <source>
        <dbReference type="Pfam" id="PF00561"/>
    </source>
</evidence>
<dbReference type="Gene3D" id="3.40.50.1820">
    <property type="entry name" value="alpha/beta hydrolase"/>
    <property type="match status" value="1"/>
</dbReference>
<sequence length="430" mass="47235">MTMAAGSPDAVSHTATQGLPPLPLPKGVSSRYVPVNDLVLHFLEALPKQANVEKPALLLLLHGFPELAYSWRHLLRPLADLGYRVVAPDQRGYGRTIPSSGTDYPYTYESPLAQFSLADRVRDIVALVFALGYESAACVIGHDFGSSVAANCALIRPDVFRSLVLMSGAFTGAPDVPSSVPTLSSPVDALVASDRRVTSPTQITSLALDALFASMDPPRMHYQHYFSLPQANEHIHKDLTPDELHTFLRDAYSPRALTAWTKEEASRLPPYYLPPRSQSMPDVVNPYRPQGADLERSRAWLTDTDVAVFAQEFGRTGFQGALNRYRCLSGLGRIGDTPDSISASDEDYTAPLSLFARKKVEVPVLFIAGSMDWGPKQIPGGLAKMREVCPLMKPGDEGIVFVEDAGHWVQQEQPEEVFRALKVFLQETDE</sequence>
<reference evidence="5 6" key="1">
    <citation type="submission" date="2019-02" db="EMBL/GenBank/DDBJ databases">
        <title>Genome sequencing of the rare red list fungi Phellinidium pouzarii.</title>
        <authorList>
            <person name="Buettner E."/>
            <person name="Kellner H."/>
        </authorList>
    </citation>
    <scope>NUCLEOTIDE SEQUENCE [LARGE SCALE GENOMIC DNA]</scope>
    <source>
        <strain evidence="5 6">DSM 108285</strain>
    </source>
</reference>
<dbReference type="EMBL" id="SGPK01000155">
    <property type="protein sequence ID" value="THH07195.1"/>
    <property type="molecule type" value="Genomic_DNA"/>
</dbReference>
<organism evidence="5 6">
    <name type="scientific">Phellinidium pouzarii</name>
    <dbReference type="NCBI Taxonomy" id="167371"/>
    <lineage>
        <taxon>Eukaryota</taxon>
        <taxon>Fungi</taxon>
        <taxon>Dikarya</taxon>
        <taxon>Basidiomycota</taxon>
        <taxon>Agaricomycotina</taxon>
        <taxon>Agaricomycetes</taxon>
        <taxon>Hymenochaetales</taxon>
        <taxon>Hymenochaetaceae</taxon>
        <taxon>Phellinidium</taxon>
    </lineage>
</organism>
<evidence type="ECO:0000313" key="5">
    <source>
        <dbReference type="EMBL" id="THH07195.1"/>
    </source>
</evidence>
<evidence type="ECO:0000256" key="1">
    <source>
        <dbReference type="ARBA" id="ARBA00022801"/>
    </source>
</evidence>
<comment type="similarity">
    <text evidence="2">Belongs to the AB hydrolase superfamily. Epoxide hydrolase family.</text>
</comment>
<proteinExistence type="inferred from homology"/>
<evidence type="ECO:0000313" key="6">
    <source>
        <dbReference type="Proteomes" id="UP000308199"/>
    </source>
</evidence>
<keyword evidence="1" id="KW-0378">Hydrolase</keyword>
<name>A0A4S4L716_9AGAM</name>
<dbReference type="Pfam" id="PF00561">
    <property type="entry name" value="Abhydrolase_1"/>
    <property type="match status" value="1"/>
</dbReference>
<dbReference type="PRINTS" id="PR00412">
    <property type="entry name" value="EPOXHYDRLASE"/>
</dbReference>
<dbReference type="Proteomes" id="UP000308199">
    <property type="component" value="Unassembled WGS sequence"/>
</dbReference>
<dbReference type="OrthoDB" id="6431331at2759"/>
<evidence type="ECO:0000256" key="3">
    <source>
        <dbReference type="SAM" id="MobiDB-lite"/>
    </source>
</evidence>
<accession>A0A4S4L716</accession>
<keyword evidence="6" id="KW-1185">Reference proteome</keyword>
<gene>
    <name evidence="5" type="ORF">EW145_g3554</name>
</gene>
<dbReference type="InterPro" id="IPR000073">
    <property type="entry name" value="AB_hydrolase_1"/>
</dbReference>
<dbReference type="PANTHER" id="PTHR43329">
    <property type="entry name" value="EPOXIDE HYDROLASE"/>
    <property type="match status" value="1"/>
</dbReference>
<dbReference type="AlphaFoldDB" id="A0A4S4L716"/>
<comment type="caution">
    <text evidence="5">The sequence shown here is derived from an EMBL/GenBank/DDBJ whole genome shotgun (WGS) entry which is preliminary data.</text>
</comment>
<dbReference type="SUPFAM" id="SSF53474">
    <property type="entry name" value="alpha/beta-Hydrolases"/>
    <property type="match status" value="1"/>
</dbReference>
<dbReference type="GO" id="GO:0016787">
    <property type="term" value="F:hydrolase activity"/>
    <property type="evidence" value="ECO:0007669"/>
    <property type="project" value="UniProtKB-KW"/>
</dbReference>
<evidence type="ECO:0000256" key="2">
    <source>
        <dbReference type="ARBA" id="ARBA00038334"/>
    </source>
</evidence>
<feature type="region of interest" description="Disordered" evidence="3">
    <location>
        <begin position="1"/>
        <end position="22"/>
    </location>
</feature>
<protein>
    <recommendedName>
        <fullName evidence="4">AB hydrolase-1 domain-containing protein</fullName>
    </recommendedName>
</protein>
<dbReference type="InterPro" id="IPR029058">
    <property type="entry name" value="AB_hydrolase_fold"/>
</dbReference>